<dbReference type="RefSeq" id="XP_008027326.1">
    <property type="nucleotide sequence ID" value="XM_008029135.1"/>
</dbReference>
<sequence>MLAIVTEGASTTTPDGDTGLGNWVWGTLPSHCRPQKQLYIDCFLQKHSELMYELLAGMRATRIE</sequence>
<dbReference type="Proteomes" id="UP000016935">
    <property type="component" value="Unassembled WGS sequence"/>
</dbReference>
<reference evidence="1 2" key="2">
    <citation type="journal article" date="2013" name="PLoS Genet.">
        <title>Comparative genome structure, secondary metabolite, and effector coding capacity across Cochliobolus pathogens.</title>
        <authorList>
            <person name="Condon B.J."/>
            <person name="Leng Y."/>
            <person name="Wu D."/>
            <person name="Bushley K.E."/>
            <person name="Ohm R.A."/>
            <person name="Otillar R."/>
            <person name="Martin J."/>
            <person name="Schackwitz W."/>
            <person name="Grimwood J."/>
            <person name="MohdZainudin N."/>
            <person name="Xue C."/>
            <person name="Wang R."/>
            <person name="Manning V.A."/>
            <person name="Dhillon B."/>
            <person name="Tu Z.J."/>
            <person name="Steffenson B.J."/>
            <person name="Salamov A."/>
            <person name="Sun H."/>
            <person name="Lowry S."/>
            <person name="LaButti K."/>
            <person name="Han J."/>
            <person name="Copeland A."/>
            <person name="Lindquist E."/>
            <person name="Barry K."/>
            <person name="Schmutz J."/>
            <person name="Baker S.E."/>
            <person name="Ciuffetti L.M."/>
            <person name="Grigoriev I.V."/>
            <person name="Zhong S."/>
            <person name="Turgeon B.G."/>
        </authorList>
    </citation>
    <scope>NUCLEOTIDE SEQUENCE [LARGE SCALE GENOMIC DNA]</scope>
    <source>
        <strain evidence="2">28A</strain>
    </source>
</reference>
<accession>R0IHW1</accession>
<organism evidence="1 2">
    <name type="scientific">Exserohilum turcicum (strain 28A)</name>
    <name type="common">Northern leaf blight fungus</name>
    <name type="synonym">Setosphaeria turcica</name>
    <dbReference type="NCBI Taxonomy" id="671987"/>
    <lineage>
        <taxon>Eukaryota</taxon>
        <taxon>Fungi</taxon>
        <taxon>Dikarya</taxon>
        <taxon>Ascomycota</taxon>
        <taxon>Pezizomycotina</taxon>
        <taxon>Dothideomycetes</taxon>
        <taxon>Pleosporomycetidae</taxon>
        <taxon>Pleosporales</taxon>
        <taxon>Pleosporineae</taxon>
        <taxon>Pleosporaceae</taxon>
        <taxon>Exserohilum</taxon>
    </lineage>
</organism>
<proteinExistence type="predicted"/>
<dbReference type="AlphaFoldDB" id="R0IHW1"/>
<protein>
    <submittedName>
        <fullName evidence="1">Uncharacterized protein</fullName>
    </submittedName>
</protein>
<evidence type="ECO:0000313" key="2">
    <source>
        <dbReference type="Proteomes" id="UP000016935"/>
    </source>
</evidence>
<dbReference type="GeneID" id="19398821"/>
<name>R0IHW1_EXST2</name>
<dbReference type="EMBL" id="KB908703">
    <property type="protein sequence ID" value="EOA84775.1"/>
    <property type="molecule type" value="Genomic_DNA"/>
</dbReference>
<evidence type="ECO:0000313" key="1">
    <source>
        <dbReference type="EMBL" id="EOA84775.1"/>
    </source>
</evidence>
<reference evidence="1 2" key="1">
    <citation type="journal article" date="2012" name="PLoS Pathog.">
        <title>Diverse lifestyles and strategies of plant pathogenesis encoded in the genomes of eighteen Dothideomycetes fungi.</title>
        <authorList>
            <person name="Ohm R.A."/>
            <person name="Feau N."/>
            <person name="Henrissat B."/>
            <person name="Schoch C.L."/>
            <person name="Horwitz B.A."/>
            <person name="Barry K.W."/>
            <person name="Condon B.J."/>
            <person name="Copeland A.C."/>
            <person name="Dhillon B."/>
            <person name="Glaser F."/>
            <person name="Hesse C.N."/>
            <person name="Kosti I."/>
            <person name="LaButti K."/>
            <person name="Lindquist E.A."/>
            <person name="Lucas S."/>
            <person name="Salamov A.A."/>
            <person name="Bradshaw R.E."/>
            <person name="Ciuffetti L."/>
            <person name="Hamelin R.C."/>
            <person name="Kema G.H.J."/>
            <person name="Lawrence C."/>
            <person name="Scott J.A."/>
            <person name="Spatafora J.W."/>
            <person name="Turgeon B.G."/>
            <person name="de Wit P.J.G.M."/>
            <person name="Zhong S."/>
            <person name="Goodwin S.B."/>
            <person name="Grigoriev I.V."/>
        </authorList>
    </citation>
    <scope>NUCLEOTIDE SEQUENCE [LARGE SCALE GENOMIC DNA]</scope>
    <source>
        <strain evidence="2">28A</strain>
    </source>
</reference>
<gene>
    <name evidence="1" type="ORF">SETTUDRAFT_163615</name>
</gene>
<dbReference type="HOGENOM" id="CLU_2869053_0_0_1"/>
<keyword evidence="2" id="KW-1185">Reference proteome</keyword>